<organism evidence="1 2">
    <name type="scientific">Eumeta variegata</name>
    <name type="common">Bagworm moth</name>
    <name type="synonym">Eumeta japonica</name>
    <dbReference type="NCBI Taxonomy" id="151549"/>
    <lineage>
        <taxon>Eukaryota</taxon>
        <taxon>Metazoa</taxon>
        <taxon>Ecdysozoa</taxon>
        <taxon>Arthropoda</taxon>
        <taxon>Hexapoda</taxon>
        <taxon>Insecta</taxon>
        <taxon>Pterygota</taxon>
        <taxon>Neoptera</taxon>
        <taxon>Endopterygota</taxon>
        <taxon>Lepidoptera</taxon>
        <taxon>Glossata</taxon>
        <taxon>Ditrysia</taxon>
        <taxon>Tineoidea</taxon>
        <taxon>Psychidae</taxon>
        <taxon>Oiketicinae</taxon>
        <taxon>Eumeta</taxon>
    </lineage>
</organism>
<accession>A0A4C1TD36</accession>
<dbReference type="Proteomes" id="UP000299102">
    <property type="component" value="Unassembled WGS sequence"/>
</dbReference>
<dbReference type="EMBL" id="BGZK01004876">
    <property type="protein sequence ID" value="GBP11368.1"/>
    <property type="molecule type" value="Genomic_DNA"/>
</dbReference>
<comment type="caution">
    <text evidence="1">The sequence shown here is derived from an EMBL/GenBank/DDBJ whole genome shotgun (WGS) entry which is preliminary data.</text>
</comment>
<dbReference type="AlphaFoldDB" id="A0A4C1TD36"/>
<reference evidence="1 2" key="1">
    <citation type="journal article" date="2019" name="Commun. Biol.">
        <title>The bagworm genome reveals a unique fibroin gene that provides high tensile strength.</title>
        <authorList>
            <person name="Kono N."/>
            <person name="Nakamura H."/>
            <person name="Ohtoshi R."/>
            <person name="Tomita M."/>
            <person name="Numata K."/>
            <person name="Arakawa K."/>
        </authorList>
    </citation>
    <scope>NUCLEOTIDE SEQUENCE [LARGE SCALE GENOMIC DNA]</scope>
</reference>
<gene>
    <name evidence="1" type="ORF">EVAR_90071_1</name>
</gene>
<protein>
    <submittedName>
        <fullName evidence="1">Uncharacterized protein</fullName>
    </submittedName>
</protein>
<evidence type="ECO:0000313" key="2">
    <source>
        <dbReference type="Proteomes" id="UP000299102"/>
    </source>
</evidence>
<evidence type="ECO:0000313" key="1">
    <source>
        <dbReference type="EMBL" id="GBP11368.1"/>
    </source>
</evidence>
<proteinExistence type="predicted"/>
<keyword evidence="2" id="KW-1185">Reference proteome</keyword>
<name>A0A4C1TD36_EUMVA</name>
<sequence length="111" mass="12438">MRIPRCRRIALMRPSYTSVARDYKSDIESAVGVRGACTAQPAPRLRALRALAVPRATMGNAFIWICSVAAAPTSSWWTRTLSGWSGHRAGITAAQRNVRSVRWVTTNYRYR</sequence>